<comment type="similarity">
    <text evidence="5">Belongs to the metallo-dependent hydrolases superfamily. MTA/SAH deaminase family.</text>
</comment>
<evidence type="ECO:0000259" key="6">
    <source>
        <dbReference type="Pfam" id="PF01979"/>
    </source>
</evidence>
<feature type="binding site" evidence="5">
    <location>
        <position position="190"/>
    </location>
    <ligand>
        <name>substrate</name>
    </ligand>
</feature>
<dbReference type="HAMAP" id="MF_01281">
    <property type="entry name" value="MTA_SAH_deamin"/>
    <property type="match status" value="1"/>
</dbReference>
<evidence type="ECO:0000256" key="5">
    <source>
        <dbReference type="HAMAP-Rule" id="MF_01281"/>
    </source>
</evidence>
<feature type="domain" description="Amidohydrolase-related" evidence="6">
    <location>
        <begin position="58"/>
        <end position="408"/>
    </location>
</feature>
<keyword evidence="2 5" id="KW-0479">Metal-binding</keyword>
<organism evidence="7 8">
    <name type="scientific">Kordiimonas sediminis</name>
    <dbReference type="NCBI Taxonomy" id="1735581"/>
    <lineage>
        <taxon>Bacteria</taxon>
        <taxon>Pseudomonadati</taxon>
        <taxon>Pseudomonadota</taxon>
        <taxon>Alphaproteobacteria</taxon>
        <taxon>Kordiimonadales</taxon>
        <taxon>Kordiimonadaceae</taxon>
        <taxon>Kordiimonas</taxon>
    </lineage>
</organism>
<keyword evidence="3 5" id="KW-0378">Hydrolase</keyword>
<sequence length="440" mass="47277">MADLIVKADYLVSMAPESSVQEKAAVVVRDGVIIAVGPEADIAASYQADKVIGGEGRVLMPGLINGHTHTAMTMFRGVADDYELMTWLQKYIFPLEGQFVDPEMIEIGSSLACLEMIETGTTNFVDMYFYPEVIAAVVERCGVRATLSAPAIDFPSPGFKGWDDSFAAAKKFVADWMGKHPRIRPAYAPHAPYTVSEEHLAEVVAEAKKTGGWISMHLAEDKSETETILERYGKRPIPHVADIGMLDVNMIAAHVVWPNEDEIKMLAEAPLGAIHNPTSNMKTAAGFAPIPQMLKAGVKVGLATDGAASNNNLDMWEEIRLAALLHKGVSGDATAVPARAALHMATLGGAEAIGQNSLVGSLEVGKRADMIQISLESTETTPLYDVISHLVYAVNSRDVVTTIVDGAVLMEDRQVKSLNAEEVRAAAVRKGAEIKKAIAK</sequence>
<dbReference type="Pfam" id="PF01979">
    <property type="entry name" value="Amidohydro_1"/>
    <property type="match status" value="1"/>
</dbReference>
<dbReference type="CDD" id="cd01298">
    <property type="entry name" value="ATZ_TRZ_like"/>
    <property type="match status" value="1"/>
</dbReference>
<evidence type="ECO:0000256" key="4">
    <source>
        <dbReference type="ARBA" id="ARBA00022833"/>
    </source>
</evidence>
<proteinExistence type="inferred from homology"/>
<dbReference type="SUPFAM" id="SSF51338">
    <property type="entry name" value="Composite domain of metallo-dependent hydrolases"/>
    <property type="match status" value="1"/>
</dbReference>
<dbReference type="EC" id="3.5.4.28" evidence="5"/>
<evidence type="ECO:0000313" key="8">
    <source>
        <dbReference type="Proteomes" id="UP000630923"/>
    </source>
</evidence>
<name>A0A919ASW3_9PROT</name>
<feature type="binding site" evidence="5">
    <location>
        <position position="220"/>
    </location>
    <ligand>
        <name>substrate</name>
    </ligand>
</feature>
<dbReference type="Proteomes" id="UP000630923">
    <property type="component" value="Unassembled WGS sequence"/>
</dbReference>
<feature type="binding site" evidence="5">
    <location>
        <position position="305"/>
    </location>
    <ligand>
        <name>substrate</name>
    </ligand>
</feature>
<dbReference type="Gene3D" id="3.20.20.140">
    <property type="entry name" value="Metal-dependent hydrolases"/>
    <property type="match status" value="1"/>
</dbReference>
<dbReference type="FunFam" id="3.20.20.140:FF:000014">
    <property type="entry name" value="5-methylthioadenosine/S-adenosylhomocysteine deaminase"/>
    <property type="match status" value="1"/>
</dbReference>
<dbReference type="InterPro" id="IPR006680">
    <property type="entry name" value="Amidohydro-rel"/>
</dbReference>
<feature type="binding site" evidence="5">
    <location>
        <position position="96"/>
    </location>
    <ligand>
        <name>substrate</name>
    </ligand>
</feature>
<dbReference type="InterPro" id="IPR023512">
    <property type="entry name" value="Deaminase_MtaD/DadD"/>
</dbReference>
<gene>
    <name evidence="5" type="primary">mtaD</name>
    <name evidence="7" type="ORF">GCM10017044_18160</name>
</gene>
<dbReference type="EMBL" id="BNCI01000002">
    <property type="protein sequence ID" value="GHF23960.1"/>
    <property type="molecule type" value="Genomic_DNA"/>
</dbReference>
<reference evidence="7" key="2">
    <citation type="submission" date="2020-09" db="EMBL/GenBank/DDBJ databases">
        <authorList>
            <person name="Sun Q."/>
            <person name="Kim S."/>
        </authorList>
    </citation>
    <scope>NUCLEOTIDE SEQUENCE</scope>
    <source>
        <strain evidence="7">KCTC 42590</strain>
    </source>
</reference>
<comment type="cofactor">
    <cofactor evidence="5">
        <name>Zn(2+)</name>
        <dbReference type="ChEBI" id="CHEBI:29105"/>
    </cofactor>
    <text evidence="5">Binds 1 zinc ion per subunit.</text>
</comment>
<dbReference type="AlphaFoldDB" id="A0A919ASW3"/>
<reference evidence="7" key="1">
    <citation type="journal article" date="2014" name="Int. J. Syst. Evol. Microbiol.">
        <title>Complete genome sequence of Corynebacterium casei LMG S-19264T (=DSM 44701T), isolated from a smear-ripened cheese.</title>
        <authorList>
            <consortium name="US DOE Joint Genome Institute (JGI-PGF)"/>
            <person name="Walter F."/>
            <person name="Albersmeier A."/>
            <person name="Kalinowski J."/>
            <person name="Ruckert C."/>
        </authorList>
    </citation>
    <scope>NUCLEOTIDE SEQUENCE</scope>
    <source>
        <strain evidence="7">KCTC 42590</strain>
    </source>
</reference>
<accession>A0A919ASW3</accession>
<dbReference type="EC" id="3.5.4.31" evidence="5"/>
<comment type="catalytic activity">
    <reaction evidence="5">
        <text>S-adenosyl-L-homocysteine + H2O + H(+) = S-inosyl-L-homocysteine + NH4(+)</text>
        <dbReference type="Rhea" id="RHEA:20716"/>
        <dbReference type="ChEBI" id="CHEBI:15377"/>
        <dbReference type="ChEBI" id="CHEBI:15378"/>
        <dbReference type="ChEBI" id="CHEBI:28938"/>
        <dbReference type="ChEBI" id="CHEBI:57856"/>
        <dbReference type="ChEBI" id="CHEBI:57985"/>
        <dbReference type="EC" id="3.5.4.28"/>
    </reaction>
</comment>
<feature type="binding site" evidence="5">
    <location>
        <position position="69"/>
    </location>
    <ligand>
        <name>Zn(2+)</name>
        <dbReference type="ChEBI" id="CHEBI:29105"/>
    </ligand>
</feature>
<protein>
    <recommendedName>
        <fullName evidence="5">5-methylthioadenosine/S-adenosylhomocysteine deaminase</fullName>
        <shortName evidence="5">MTA/SAH deaminase</shortName>
        <ecNumber evidence="5">3.5.4.28</ecNumber>
        <ecNumber evidence="5">3.5.4.31</ecNumber>
    </recommendedName>
</protein>
<dbReference type="GO" id="GO:0050270">
    <property type="term" value="F:S-adenosylhomocysteine deaminase activity"/>
    <property type="evidence" value="ECO:0007669"/>
    <property type="project" value="UniProtKB-UniRule"/>
</dbReference>
<comment type="similarity">
    <text evidence="1">Belongs to the metallo-dependent hydrolases superfamily. ATZ/TRZ family.</text>
</comment>
<feature type="binding site" evidence="5">
    <location>
        <position position="67"/>
    </location>
    <ligand>
        <name>Zn(2+)</name>
        <dbReference type="ChEBI" id="CHEBI:29105"/>
    </ligand>
</feature>
<dbReference type="GO" id="GO:0046872">
    <property type="term" value="F:metal ion binding"/>
    <property type="evidence" value="ECO:0007669"/>
    <property type="project" value="UniProtKB-KW"/>
</dbReference>
<comment type="catalytic activity">
    <reaction evidence="5">
        <text>S-methyl-5'-thioadenosine + H2O + H(+) = S-methyl-5'-thioinosine + NH4(+)</text>
        <dbReference type="Rhea" id="RHEA:25025"/>
        <dbReference type="ChEBI" id="CHEBI:15377"/>
        <dbReference type="ChEBI" id="CHEBI:15378"/>
        <dbReference type="ChEBI" id="CHEBI:17509"/>
        <dbReference type="ChEBI" id="CHEBI:28938"/>
        <dbReference type="ChEBI" id="CHEBI:48595"/>
        <dbReference type="EC" id="3.5.4.31"/>
    </reaction>
</comment>
<evidence type="ECO:0000256" key="3">
    <source>
        <dbReference type="ARBA" id="ARBA00022801"/>
    </source>
</evidence>
<feature type="binding site" evidence="5">
    <location>
        <position position="305"/>
    </location>
    <ligand>
        <name>Zn(2+)</name>
        <dbReference type="ChEBI" id="CHEBI:29105"/>
    </ligand>
</feature>
<evidence type="ECO:0000256" key="1">
    <source>
        <dbReference type="ARBA" id="ARBA00006745"/>
    </source>
</evidence>
<dbReference type="InterPro" id="IPR032466">
    <property type="entry name" value="Metal_Hydrolase"/>
</dbReference>
<feature type="binding site" evidence="5">
    <location>
        <position position="217"/>
    </location>
    <ligand>
        <name>Zn(2+)</name>
        <dbReference type="ChEBI" id="CHEBI:29105"/>
    </ligand>
</feature>
<dbReference type="InterPro" id="IPR011059">
    <property type="entry name" value="Metal-dep_hydrolase_composite"/>
</dbReference>
<comment type="caution">
    <text evidence="5">Lacks conserved residue(s) required for the propagation of feature annotation.</text>
</comment>
<dbReference type="PANTHER" id="PTHR43794:SF11">
    <property type="entry name" value="AMIDOHYDROLASE-RELATED DOMAIN-CONTAINING PROTEIN"/>
    <property type="match status" value="1"/>
</dbReference>
<keyword evidence="4 5" id="KW-0862">Zinc</keyword>
<dbReference type="InterPro" id="IPR050287">
    <property type="entry name" value="MTA/SAH_deaminase"/>
</dbReference>
<evidence type="ECO:0000256" key="2">
    <source>
        <dbReference type="ARBA" id="ARBA00022723"/>
    </source>
</evidence>
<evidence type="ECO:0000313" key="7">
    <source>
        <dbReference type="EMBL" id="GHF23960.1"/>
    </source>
</evidence>
<dbReference type="Gene3D" id="2.30.40.10">
    <property type="entry name" value="Urease, subunit C, domain 1"/>
    <property type="match status" value="1"/>
</dbReference>
<dbReference type="SUPFAM" id="SSF51556">
    <property type="entry name" value="Metallo-dependent hydrolases"/>
    <property type="match status" value="1"/>
</dbReference>
<keyword evidence="8" id="KW-1185">Reference proteome</keyword>
<comment type="caution">
    <text evidence="7">The sequence shown here is derived from an EMBL/GenBank/DDBJ whole genome shotgun (WGS) entry which is preliminary data.</text>
</comment>
<dbReference type="GO" id="GO:0090614">
    <property type="term" value="F:5'-methylthioadenosine deaminase activity"/>
    <property type="evidence" value="ECO:0007669"/>
    <property type="project" value="UniProtKB-UniRule"/>
</dbReference>
<comment type="function">
    <text evidence="5">Catalyzes the deamination of 5-methylthioadenosine and S-adenosyl-L-homocysteine into 5-methylthioinosine and S-inosyl-L-homocysteine, respectively. Is also able to deaminate adenosine.</text>
</comment>
<dbReference type="PANTHER" id="PTHR43794">
    <property type="entry name" value="AMINOHYDROLASE SSNA-RELATED"/>
    <property type="match status" value="1"/>
</dbReference>